<dbReference type="PRINTS" id="PR00170">
    <property type="entry name" value="NACHANNEL"/>
</dbReference>
<keyword evidence="10 19" id="KW-1133">Transmembrane helix</keyword>
<dbReference type="InterPro" id="IPR001696">
    <property type="entry name" value="Na_channel_asu"/>
</dbReference>
<dbReference type="FunFam" id="1.10.287.70:FF:000049">
    <property type="entry name" value="Voltage-dependent sodium channel 2"/>
    <property type="match status" value="1"/>
</dbReference>
<feature type="transmembrane region" description="Helical" evidence="19">
    <location>
        <begin position="1288"/>
        <end position="1312"/>
    </location>
</feature>
<feature type="domain" description="Voltage-gated Na+ ion channel cytoplasmic" evidence="23">
    <location>
        <begin position="546"/>
        <end position="708"/>
    </location>
</feature>
<dbReference type="FunFam" id="1.20.120.350:FF:000004">
    <property type="entry name" value="Sodium channel protein"/>
    <property type="match status" value="1"/>
</dbReference>
<keyword evidence="4" id="KW-1003">Cell membrane</keyword>
<feature type="transmembrane region" description="Helical" evidence="19">
    <location>
        <begin position="1162"/>
        <end position="1190"/>
    </location>
</feature>
<comment type="subcellular location">
    <subcellularLocation>
        <location evidence="1 19">Cell membrane</location>
        <topology evidence="1 19">Multi-pass membrane protein</topology>
    </subcellularLocation>
</comment>
<feature type="compositionally biased region" description="Basic residues" evidence="21">
    <location>
        <begin position="485"/>
        <end position="497"/>
    </location>
</feature>
<organism evidence="25 26">
    <name type="scientific">Gallus gallus</name>
    <name type="common">Chicken</name>
    <dbReference type="NCBI Taxonomy" id="9031"/>
    <lineage>
        <taxon>Eukaryota</taxon>
        <taxon>Metazoa</taxon>
        <taxon>Chordata</taxon>
        <taxon>Craniata</taxon>
        <taxon>Vertebrata</taxon>
        <taxon>Euteleostomi</taxon>
        <taxon>Archelosauria</taxon>
        <taxon>Archosauria</taxon>
        <taxon>Dinosauria</taxon>
        <taxon>Saurischia</taxon>
        <taxon>Theropoda</taxon>
        <taxon>Coelurosauria</taxon>
        <taxon>Aves</taxon>
        <taxon>Neognathae</taxon>
        <taxon>Galloanserae</taxon>
        <taxon>Galliformes</taxon>
        <taxon>Phasianidae</taxon>
        <taxon>Phasianinae</taxon>
        <taxon>Gallus</taxon>
    </lineage>
</organism>
<evidence type="ECO:0000259" key="24">
    <source>
        <dbReference type="Pfam" id="PF24609"/>
    </source>
</evidence>
<keyword evidence="26" id="KW-1185">Reference proteome</keyword>
<evidence type="ECO:0000259" key="22">
    <source>
        <dbReference type="Pfam" id="PF00520"/>
    </source>
</evidence>
<feature type="domain" description="SCN5A-like C-terminal IQ motif" evidence="24">
    <location>
        <begin position="1737"/>
        <end position="1770"/>
    </location>
</feature>
<evidence type="ECO:0000256" key="2">
    <source>
        <dbReference type="ARBA" id="ARBA00022448"/>
    </source>
</evidence>
<keyword evidence="15" id="KW-0325">Glycoprotein</keyword>
<keyword evidence="5" id="KW-0597">Phosphoprotein</keyword>
<feature type="compositionally biased region" description="Basic and acidic residues" evidence="21">
    <location>
        <begin position="584"/>
        <end position="594"/>
    </location>
</feature>
<feature type="transmembrane region" description="Helical" evidence="19">
    <location>
        <begin position="1488"/>
        <end position="1516"/>
    </location>
</feature>
<dbReference type="Ensembl" id="ENSGALT00010062254.1">
    <property type="protein sequence ID" value="ENSGALP00010038483.1"/>
    <property type="gene ID" value="ENSGALG00010025505.1"/>
</dbReference>
<feature type="transmembrane region" description="Helical" evidence="19">
    <location>
        <begin position="391"/>
        <end position="418"/>
    </location>
</feature>
<dbReference type="FunFam" id="1.20.120.350:FF:000005">
    <property type="entry name" value="Sodium channel protein"/>
    <property type="match status" value="1"/>
</dbReference>
<evidence type="ECO:0000256" key="8">
    <source>
        <dbReference type="ARBA" id="ARBA00022843"/>
    </source>
</evidence>
<evidence type="ECO:0000256" key="16">
    <source>
        <dbReference type="ARBA" id="ARBA00023201"/>
    </source>
</evidence>
<evidence type="ECO:0000256" key="21">
    <source>
        <dbReference type="SAM" id="MobiDB-lite"/>
    </source>
</evidence>
<proteinExistence type="inferred from homology"/>
<keyword evidence="7" id="KW-0677">Repeat</keyword>
<evidence type="ECO:0000256" key="1">
    <source>
        <dbReference type="ARBA" id="ARBA00004651"/>
    </source>
</evidence>
<dbReference type="Gene3D" id="1.20.5.1190">
    <property type="entry name" value="iswi atpase"/>
    <property type="match status" value="1"/>
</dbReference>
<feature type="coiled-coil region" evidence="20">
    <location>
        <begin position="426"/>
        <end position="460"/>
    </location>
</feature>
<evidence type="ECO:0000256" key="9">
    <source>
        <dbReference type="ARBA" id="ARBA00022882"/>
    </source>
</evidence>
<evidence type="ECO:0000256" key="7">
    <source>
        <dbReference type="ARBA" id="ARBA00022737"/>
    </source>
</evidence>
<feature type="region of interest" description="Disordered" evidence="21">
    <location>
        <begin position="28"/>
        <end position="62"/>
    </location>
</feature>
<feature type="compositionally biased region" description="Polar residues" evidence="21">
    <location>
        <begin position="1794"/>
        <end position="1813"/>
    </location>
</feature>
<feature type="transmembrane region" description="Helical" evidence="19">
    <location>
        <begin position="751"/>
        <end position="776"/>
    </location>
</feature>
<dbReference type="Pfam" id="PF24609">
    <property type="entry name" value="IQ_SCN5A_C"/>
    <property type="match status" value="1"/>
</dbReference>
<feature type="transmembrane region" description="Helical" evidence="19">
    <location>
        <begin position="1048"/>
        <end position="1066"/>
    </location>
</feature>
<evidence type="ECO:0000256" key="14">
    <source>
        <dbReference type="ARBA" id="ARBA00023157"/>
    </source>
</evidence>
<comment type="similarity">
    <text evidence="19">Belongs to the sodium channel (TC 1.A.1.10) family.</text>
</comment>
<dbReference type="SUPFAM" id="SSF81324">
    <property type="entry name" value="Voltage-gated potassium channels"/>
    <property type="match status" value="4"/>
</dbReference>
<evidence type="ECO:0000259" key="23">
    <source>
        <dbReference type="Pfam" id="PF11933"/>
    </source>
</evidence>
<evidence type="ECO:0000256" key="10">
    <source>
        <dbReference type="ARBA" id="ARBA00022989"/>
    </source>
</evidence>
<protein>
    <recommendedName>
        <fullName evidence="19">Sodium channel protein</fullName>
    </recommendedName>
</protein>
<dbReference type="GeneTree" id="ENSGT00940000157130"/>
<accession>A0A8V1A382</accession>
<feature type="transmembrane region" description="Helical" evidence="19">
    <location>
        <begin position="825"/>
        <end position="849"/>
    </location>
</feature>
<feature type="transmembrane region" description="Helical" evidence="19">
    <location>
        <begin position="870"/>
        <end position="898"/>
    </location>
</feature>
<dbReference type="InterPro" id="IPR005821">
    <property type="entry name" value="Ion_trans_dom"/>
</dbReference>
<sequence>MAQAMLVPPGSDCFFYFTRESLAAIEKRIADEKSNRDKDEHKDDGGHEEVQPTPNNDLEAGKTLPFIYGDIPPEMVSEPLEDLDPYYINKKTFIVLNKGKTIFRFSATSALYLLSPFNVIRRVAIKILVHSLFSMLIMLTILTNCVFMTWSKLPEWTKNVEYTFTGIYTFEFLVKILARGFCIDDFTCLRDPWNWLDFVVISFAYVTEFVDLGNVSALRTFRVLRALKTISVIPGLKTIVGALIQSVKKLSDVMILTVFCLSVFALIGLQLFMGNLKNKCLLWPSRNSTSFEKYLAPYFNDTVFDWAAYIENESHFYRLEGQKDYLLCGNSSDAGKCPEEFICVKAGRNPNYGYTSFDTFSWAFLSLFRLMTQDYWENLYQLTLRAVGKTYMIFFVLVIFLGSFYLINLILAVVAMAYEEQNQATMVEAEQREADLQQMLEQLKKQQEEAQAIAAAAVEMTEFGGESGPSDSSSEASKFSSKSAKERRNRRKKRRQREHSGEEDNMKDTKLSKSESDGSIRRKGFRFSFDGNKLAYGTRLTSPHQSLLSIRGSLFSPRRSSRTSLFSFRDHGKEIGSENDFADDEHSTFDDNGSRRGSLFVPLRHSERRGSNISQASRPSRRLTLFPVNGKMHSTVDCNGVVSLVDRPPCLLSPTGQLLPELIIDKPTTDDNSTTTEMEIKKRRSSSYQIPMDLLEDPNLRQRAMSIAGIITNTMEELEESRQKCPPCWYKFAHTYLIWNCCEVWLKVKSVVSFIVMDPLVDLAITICIILNTLFMAMEHYPMTETFNNTLKVGNQVFTGIFAAEMVLKIIAMDPFYYFQVGWNIFDSFIVTLSLVELFLANVDGLSVLRSFRLLRVFKLAKSWPTLNMLIKIIGNSVGALGNLTLVLAIIVFIFAVVGMQLFGKYYKECVCKISSDCELPRWHMHDFFHSFLIVFRVLCGEWIETMWDCMEVAGQPMCLTVFMMVMVIGNLVKINLSSSSEGSTVNLALFGEEKAETEPEKAAELQTCFTEGCIQKFKCCRCSIESRRGIIWWNLRKTCYRIVEHNWFETFIVFMILLSSGTLAFEDIYIEQRKTIKVILDYADKIFTYIFILEMVLKWVAYGFQTYFTNAWCWLDFLIVDVSLVSLVATALGFSELGAIKSLRTLRALRPLRALSRFEGMRVVVNALTGAIPSIMNVLLVCLTFWLIFSIMGVNLFAGKFFYCVNTTTGVQFKPYEVDNKSMCENLGNTASDVRWKNVKVNFDNVGAGYLSLLQVATFKGWMEIMYAAVDSRDVGKQPMYEDNLYMYLYFVAFIIFGSFFTLNLFIGVIIDNFNQQKKKLGGQDIFMTEEQKKYYNAMKKLGSKKPQKPIPRPANKLQGLVFDIVTKQAFDIGIMVLICLNMVTMMIETDDQSELMQNILYWINFVFVVLFTGECVLKLFSLRYYYFTVGWNIFDFVVVILSIVGMFLAKVIEKYFVSPTLFRVIRLARIGRILRLIKGAKGIRTLLFALMMSLPALFNIGLLLFLVMFIYAIFGMSNFAYVKREAGIDDMFNFETFGNSMICLFQITTSAGWDGLLAPILNSGKPDCDPNKPHPGSSVKGDCGNPSVGIFFFVSYIIISFLVVVNMYIAVILENFGVATEESAEPLSEDDFEMFYEVWEKYDPDATQFIEYSKLSDFAASLDPPLNIPKPNKVQLIAMDLPMVSGDRIHCLDILFAFTKRVLGESDEMDALRVQMEDRFMAANPSKVSYEPITTTLKRKQEEVSATIIQRAYRCYLLRRSIKKLSCMYRKDGVDVLSKNYMLFGKLSENSASEKTNMTASTTYPPSYDSVTKQEKEKYEDDKSEKEDKGKDRKGNKK</sequence>
<feature type="transmembrane region" description="Helical" evidence="19">
    <location>
        <begin position="1401"/>
        <end position="1419"/>
    </location>
</feature>
<feature type="transmembrane region" description="Helical" evidence="19">
    <location>
        <begin position="1118"/>
        <end position="1141"/>
    </location>
</feature>
<keyword evidence="12 19" id="KW-0406">Ion transport</keyword>
<dbReference type="FunFam" id="1.10.287.70:FF:000001">
    <property type="entry name" value="Sodium channel protein"/>
    <property type="match status" value="1"/>
</dbReference>
<dbReference type="Gene3D" id="1.10.287.70">
    <property type="match status" value="4"/>
</dbReference>
<dbReference type="Gene3D" id="1.10.238.10">
    <property type="entry name" value="EF-hand"/>
    <property type="match status" value="1"/>
</dbReference>
<feature type="transmembrane region" description="Helical" evidence="19">
    <location>
        <begin position="253"/>
        <end position="273"/>
    </location>
</feature>
<name>A0A8V1A382_CHICK</name>
<reference evidence="25" key="2">
    <citation type="submission" date="2025-08" db="UniProtKB">
        <authorList>
            <consortium name="Ensembl"/>
        </authorList>
    </citation>
    <scope>IDENTIFICATION</scope>
    <source>
        <strain evidence="25">broiler</strain>
    </source>
</reference>
<keyword evidence="9 19" id="KW-0851">Voltage-gated channel</keyword>
<dbReference type="CDD" id="cd13433">
    <property type="entry name" value="Na_channel_gate"/>
    <property type="match status" value="1"/>
</dbReference>
<evidence type="ECO:0000313" key="26">
    <source>
        <dbReference type="Proteomes" id="UP000000539"/>
    </source>
</evidence>
<feature type="transmembrane region" description="Helical" evidence="19">
    <location>
        <begin position="1426"/>
        <end position="1451"/>
    </location>
</feature>
<feature type="transmembrane region" description="Helical" evidence="19">
    <location>
        <begin position="797"/>
        <end position="819"/>
    </location>
</feature>
<feature type="compositionally biased region" description="Low complexity" evidence="21">
    <location>
        <begin position="463"/>
        <end position="482"/>
    </location>
</feature>
<dbReference type="FunFam" id="1.20.120.350:FF:000002">
    <property type="entry name" value="Sodium channel protein"/>
    <property type="match status" value="1"/>
</dbReference>
<keyword evidence="20" id="KW-0175">Coiled coil</keyword>
<dbReference type="Gene3D" id="1.20.120.350">
    <property type="entry name" value="Voltage-gated potassium channels. Chain C"/>
    <property type="match status" value="4"/>
</dbReference>
<evidence type="ECO:0000256" key="15">
    <source>
        <dbReference type="ARBA" id="ARBA00023180"/>
    </source>
</evidence>
<feature type="compositionally biased region" description="Basic and acidic residues" evidence="21">
    <location>
        <begin position="1814"/>
        <end position="1840"/>
    </location>
</feature>
<evidence type="ECO:0000256" key="13">
    <source>
        <dbReference type="ARBA" id="ARBA00023136"/>
    </source>
</evidence>
<comment type="catalytic activity">
    <reaction evidence="18">
        <text>Na(+)(in) = Na(+)(out)</text>
        <dbReference type="Rhea" id="RHEA:34963"/>
        <dbReference type="ChEBI" id="CHEBI:29101"/>
    </reaction>
</comment>
<dbReference type="Proteomes" id="UP000000539">
    <property type="component" value="Chromosome 7"/>
</dbReference>
<feature type="domain" description="Ion transport" evidence="22">
    <location>
        <begin position="1370"/>
        <end position="1625"/>
    </location>
</feature>
<feature type="domain" description="Ion transport" evidence="22">
    <location>
        <begin position="130"/>
        <end position="425"/>
    </location>
</feature>
<gene>
    <name evidence="25" type="primary">SCN9A</name>
</gene>
<reference evidence="25" key="3">
    <citation type="submission" date="2025-09" db="UniProtKB">
        <authorList>
            <consortium name="Ensembl"/>
        </authorList>
    </citation>
    <scope>IDENTIFICATION</scope>
    <source>
        <strain evidence="25">broiler</strain>
    </source>
</reference>
<evidence type="ECO:0000256" key="18">
    <source>
        <dbReference type="ARBA" id="ARBA00036239"/>
    </source>
</evidence>
<keyword evidence="6 19" id="KW-0812">Transmembrane</keyword>
<evidence type="ECO:0000256" key="20">
    <source>
        <dbReference type="SAM" id="Coils"/>
    </source>
</evidence>
<evidence type="ECO:0000256" key="3">
    <source>
        <dbReference type="ARBA" id="ARBA00022461"/>
    </source>
</evidence>
<dbReference type="InterPro" id="IPR044564">
    <property type="entry name" value="Na_chnl_inactivation_gate"/>
</dbReference>
<feature type="compositionally biased region" description="Basic and acidic residues" evidence="21">
    <location>
        <begin position="28"/>
        <end position="50"/>
    </location>
</feature>
<dbReference type="FunFam" id="1.20.120.350:FF:000003">
    <property type="entry name" value="Voltage-dependent sodium channel"/>
    <property type="match status" value="1"/>
</dbReference>
<dbReference type="SMART" id="SM00015">
    <property type="entry name" value="IQ"/>
    <property type="match status" value="1"/>
</dbReference>
<evidence type="ECO:0000256" key="6">
    <source>
        <dbReference type="ARBA" id="ARBA00022692"/>
    </source>
</evidence>
<dbReference type="GO" id="GO:0042391">
    <property type="term" value="P:regulation of membrane potential"/>
    <property type="evidence" value="ECO:0007669"/>
    <property type="project" value="UniProtKB-ARBA"/>
</dbReference>
<feature type="transmembrane region" description="Helical" evidence="19">
    <location>
        <begin position="1087"/>
        <end position="1106"/>
    </location>
</feature>
<dbReference type="InterPro" id="IPR027359">
    <property type="entry name" value="Volt_channel_dom_sf"/>
</dbReference>
<feature type="transmembrane region" description="Helical" evidence="19">
    <location>
        <begin position="195"/>
        <end position="214"/>
    </location>
</feature>
<dbReference type="GO" id="GO:0005248">
    <property type="term" value="F:voltage-gated sodium channel activity"/>
    <property type="evidence" value="ECO:0007669"/>
    <property type="project" value="InterPro"/>
</dbReference>
<dbReference type="InterPro" id="IPR000048">
    <property type="entry name" value="IQ_motif_EF-hand-BS"/>
</dbReference>
<keyword evidence="3 19" id="KW-0894">Sodium channel</keyword>
<feature type="transmembrane region" description="Helical" evidence="19">
    <location>
        <begin position="226"/>
        <end position="247"/>
    </location>
</feature>
<dbReference type="FunFam" id="1.20.5.1190:FF:000001">
    <property type="entry name" value="Sodium channel protein"/>
    <property type="match status" value="1"/>
</dbReference>
<dbReference type="Pfam" id="PF00520">
    <property type="entry name" value="Ion_trans"/>
    <property type="match status" value="4"/>
</dbReference>
<comment type="function">
    <text evidence="19">Mediates the voltage-dependent sodium ion permeability of excitable membranes. Assuming opened or closed conformations in response to the voltage difference across the membrane, the protein forms a sodium-selective channel through which Na(+) ions may pass in accordance with their electrochemical gradient.</text>
</comment>
<evidence type="ECO:0000313" key="25">
    <source>
        <dbReference type="Ensembl" id="ENSGALP00010038483.1"/>
    </source>
</evidence>
<evidence type="ECO:0000256" key="5">
    <source>
        <dbReference type="ARBA" id="ARBA00022553"/>
    </source>
</evidence>
<feature type="transmembrane region" description="Helical" evidence="19">
    <location>
        <begin position="127"/>
        <end position="150"/>
    </location>
</feature>
<evidence type="ECO:0000256" key="4">
    <source>
        <dbReference type="ARBA" id="ARBA00022475"/>
    </source>
</evidence>
<dbReference type="InterPro" id="IPR024583">
    <property type="entry name" value="Na_trans_cytopl"/>
</dbReference>
<dbReference type="PANTHER" id="PTHR10037">
    <property type="entry name" value="VOLTAGE-GATED CATION CHANNEL CALCIUM AND SODIUM"/>
    <property type="match status" value="1"/>
</dbReference>
<keyword evidence="8" id="KW-0832">Ubl conjugation</keyword>
<feature type="transmembrane region" description="Helical" evidence="19">
    <location>
        <begin position="1371"/>
        <end position="1389"/>
    </location>
</feature>
<feature type="domain" description="Ion transport" evidence="22">
    <location>
        <begin position="760"/>
        <end position="977"/>
    </location>
</feature>
<dbReference type="InterPro" id="IPR058542">
    <property type="entry name" value="IQ_SCN5A_C"/>
</dbReference>
<evidence type="ECO:0000256" key="12">
    <source>
        <dbReference type="ARBA" id="ARBA00023065"/>
    </source>
</evidence>
<keyword evidence="17 19" id="KW-0407">Ion channel</keyword>
<feature type="transmembrane region" description="Helical" evidence="19">
    <location>
        <begin position="1592"/>
        <end position="1615"/>
    </location>
</feature>
<reference evidence="25" key="1">
    <citation type="submission" date="2020-11" db="EMBL/GenBank/DDBJ databases">
        <title>Gallus gallus (Chicken) genome, bGalGal1, GRCg7b, maternal haplotype autosomes + Z &amp; W.</title>
        <authorList>
            <person name="Warren W."/>
            <person name="Formenti G."/>
            <person name="Fedrigo O."/>
            <person name="Haase B."/>
            <person name="Mountcastle J."/>
            <person name="Balacco J."/>
            <person name="Tracey A."/>
            <person name="Schneider V."/>
            <person name="Okimoto R."/>
            <person name="Cheng H."/>
            <person name="Hawken R."/>
            <person name="Howe K."/>
            <person name="Jarvis E.D."/>
        </authorList>
    </citation>
    <scope>NUCLEOTIDE SEQUENCE [LARGE SCALE GENOMIC DNA]</scope>
    <source>
        <strain evidence="25">Broiler</strain>
    </source>
</reference>
<keyword evidence="16 19" id="KW-0739">Sodium transport</keyword>
<feature type="domain" description="Ion transport" evidence="22">
    <location>
        <begin position="1046"/>
        <end position="1321"/>
    </location>
</feature>
<feature type="compositionally biased region" description="Basic and acidic residues" evidence="21">
    <location>
        <begin position="498"/>
        <end position="517"/>
    </location>
</feature>
<comment type="caution">
    <text evidence="19">Lacks conserved residue(s) required for the propagation of feature annotation.</text>
</comment>
<evidence type="ECO:0000256" key="17">
    <source>
        <dbReference type="ARBA" id="ARBA00023303"/>
    </source>
</evidence>
<dbReference type="InterPro" id="IPR043203">
    <property type="entry name" value="VGCC_Ca_Na"/>
</dbReference>
<evidence type="ECO:0000256" key="11">
    <source>
        <dbReference type="ARBA" id="ARBA00023053"/>
    </source>
</evidence>
<keyword evidence="11 19" id="KW-0915">Sodium</keyword>
<dbReference type="GO" id="GO:0001518">
    <property type="term" value="C:voltage-gated sodium channel complex"/>
    <property type="evidence" value="ECO:0007669"/>
    <property type="project" value="UniProtKB-UniRule"/>
</dbReference>
<dbReference type="FunFam" id="1.10.238.10:FF:000002">
    <property type="entry name" value="Sodium channel protein"/>
    <property type="match status" value="1"/>
</dbReference>
<feature type="region of interest" description="Disordered" evidence="21">
    <location>
        <begin position="1794"/>
        <end position="1840"/>
    </location>
</feature>
<feature type="region of interest" description="Disordered" evidence="21">
    <location>
        <begin position="577"/>
        <end position="597"/>
    </location>
</feature>
<keyword evidence="13 19" id="KW-0472">Membrane</keyword>
<dbReference type="Pfam" id="PF11933">
    <property type="entry name" value="Na_trans_cytopl"/>
    <property type="match status" value="1"/>
</dbReference>
<feature type="region of interest" description="Disordered" evidence="21">
    <location>
        <begin position="463"/>
        <end position="517"/>
    </location>
</feature>
<dbReference type="PANTHER" id="PTHR10037:SF278">
    <property type="entry name" value="SODIUM CHANNEL PROTEIN TYPE 2 SUBUNIT ALPHA"/>
    <property type="match status" value="1"/>
</dbReference>
<dbReference type="PROSITE" id="PS50096">
    <property type="entry name" value="IQ"/>
    <property type="match status" value="1"/>
</dbReference>
<keyword evidence="14" id="KW-1015">Disulfide bond</keyword>
<evidence type="ECO:0000256" key="19">
    <source>
        <dbReference type="RuleBase" id="RU361132"/>
    </source>
</evidence>
<keyword evidence="2 19" id="KW-0813">Transport</keyword>